<proteinExistence type="predicted"/>
<evidence type="ECO:0000313" key="2">
    <source>
        <dbReference type="EnsemblMetazoa" id="GPAI033618-PA"/>
    </source>
</evidence>
<dbReference type="Gene3D" id="1.20.5.1200">
    <property type="entry name" value="Alpha-tocopherol transfer"/>
    <property type="match status" value="1"/>
</dbReference>
<dbReference type="SUPFAM" id="SSF46938">
    <property type="entry name" value="CRAL/TRIO N-terminal domain"/>
    <property type="match status" value="1"/>
</dbReference>
<name>A0A1B0A3T8_GLOPL</name>
<protein>
    <submittedName>
        <fullName evidence="2">CRAL-TRIO domain-containing protein</fullName>
    </submittedName>
</protein>
<dbReference type="InterPro" id="IPR001251">
    <property type="entry name" value="CRAL-TRIO_dom"/>
</dbReference>
<reference evidence="2" key="2">
    <citation type="submission" date="2020-05" db="UniProtKB">
        <authorList>
            <consortium name="EnsemblMetazoa"/>
        </authorList>
    </citation>
    <scope>IDENTIFICATION</scope>
    <source>
        <strain evidence="2">IAEA</strain>
    </source>
</reference>
<evidence type="ECO:0000313" key="3">
    <source>
        <dbReference type="Proteomes" id="UP000092445"/>
    </source>
</evidence>
<dbReference type="PRINTS" id="PR00180">
    <property type="entry name" value="CRETINALDHBP"/>
</dbReference>
<reference evidence="3" key="1">
    <citation type="submission" date="2014-03" db="EMBL/GenBank/DDBJ databases">
        <authorList>
            <person name="Aksoy S."/>
            <person name="Warren W."/>
            <person name="Wilson R.K."/>
        </authorList>
    </citation>
    <scope>NUCLEOTIDE SEQUENCE [LARGE SCALE GENOMIC DNA]</scope>
    <source>
        <strain evidence="3">IAEA</strain>
    </source>
</reference>
<keyword evidence="3" id="KW-1185">Reference proteome</keyword>
<dbReference type="Pfam" id="PF00650">
    <property type="entry name" value="CRAL_TRIO"/>
    <property type="match status" value="1"/>
</dbReference>
<dbReference type="Gene3D" id="1.10.8.20">
    <property type="entry name" value="N-terminal domain of phosphatidylinositol transfer protein sec14p"/>
    <property type="match status" value="1"/>
</dbReference>
<dbReference type="Gene3D" id="3.40.525.10">
    <property type="entry name" value="CRAL-TRIO lipid binding domain"/>
    <property type="match status" value="1"/>
</dbReference>
<dbReference type="PROSITE" id="PS50191">
    <property type="entry name" value="CRAL_TRIO"/>
    <property type="match status" value="1"/>
</dbReference>
<dbReference type="VEuPathDB" id="VectorBase:GPAI033618"/>
<dbReference type="SMART" id="SM00516">
    <property type="entry name" value="SEC14"/>
    <property type="match status" value="1"/>
</dbReference>
<dbReference type="Proteomes" id="UP000092445">
    <property type="component" value="Unassembled WGS sequence"/>
</dbReference>
<dbReference type="SUPFAM" id="SSF52087">
    <property type="entry name" value="CRAL/TRIO domain"/>
    <property type="match status" value="1"/>
</dbReference>
<dbReference type="PANTHER" id="PTHR10174">
    <property type="entry name" value="ALPHA-TOCOPHEROL TRANSFER PROTEIN-RELATED"/>
    <property type="match status" value="1"/>
</dbReference>
<evidence type="ECO:0000259" key="1">
    <source>
        <dbReference type="PROSITE" id="PS50191"/>
    </source>
</evidence>
<dbReference type="CDD" id="cd00170">
    <property type="entry name" value="SEC14"/>
    <property type="match status" value="1"/>
</dbReference>
<dbReference type="GO" id="GO:1902936">
    <property type="term" value="F:phosphatidylinositol bisphosphate binding"/>
    <property type="evidence" value="ECO:0007669"/>
    <property type="project" value="TreeGrafter"/>
</dbReference>
<dbReference type="InterPro" id="IPR036273">
    <property type="entry name" value="CRAL/TRIO_N_dom_sf"/>
</dbReference>
<sequence length="285" mass="33626">MAEKYFDFDGISEFAKEVALKELGETPENVTNGLRELKRLLQLETNISVPIDNELWLMNFLRFCKFNPESAKQKIFRYLNLKKSLNFAESFQYDDTNLPKAKGMFSGLKQRDKLGRRVMITRLEQWDPKILDKYLILNITYPTVNLLRLEPDTQINGWIYILDCKGLNYTHVLTITPRFIKTMIDFIIHFLPIRARGYHIVNNPFFFQPIFKLTKQFLPEEYRSLIMMHGKNISELHRYIAPECLPECYGGTAEDAELPLEETYSVVKKYENTLKHFLECEIKDT</sequence>
<dbReference type="EnsemblMetazoa" id="GPAI033618-RA">
    <property type="protein sequence ID" value="GPAI033618-PA"/>
    <property type="gene ID" value="GPAI033618"/>
</dbReference>
<dbReference type="AlphaFoldDB" id="A0A1B0A3T8"/>
<organism evidence="2 3">
    <name type="scientific">Glossina pallidipes</name>
    <name type="common">Tsetse fly</name>
    <dbReference type="NCBI Taxonomy" id="7398"/>
    <lineage>
        <taxon>Eukaryota</taxon>
        <taxon>Metazoa</taxon>
        <taxon>Ecdysozoa</taxon>
        <taxon>Arthropoda</taxon>
        <taxon>Hexapoda</taxon>
        <taxon>Insecta</taxon>
        <taxon>Pterygota</taxon>
        <taxon>Neoptera</taxon>
        <taxon>Endopterygota</taxon>
        <taxon>Diptera</taxon>
        <taxon>Brachycera</taxon>
        <taxon>Muscomorpha</taxon>
        <taxon>Hippoboscoidea</taxon>
        <taxon>Glossinidae</taxon>
        <taxon>Glossina</taxon>
    </lineage>
</organism>
<dbReference type="PANTHER" id="PTHR10174:SF130">
    <property type="entry name" value="ALPHA-TOCOPHEROL TRANSFER PROTEIN-LIKE"/>
    <property type="match status" value="1"/>
</dbReference>
<accession>A0A1B0A3T8</accession>
<dbReference type="GO" id="GO:0016020">
    <property type="term" value="C:membrane"/>
    <property type="evidence" value="ECO:0007669"/>
    <property type="project" value="TreeGrafter"/>
</dbReference>
<dbReference type="STRING" id="7398.A0A1B0A3T8"/>
<feature type="domain" description="CRAL-TRIO" evidence="1">
    <location>
        <begin position="93"/>
        <end position="257"/>
    </location>
</feature>
<dbReference type="InterPro" id="IPR036865">
    <property type="entry name" value="CRAL-TRIO_dom_sf"/>
</dbReference>